<evidence type="ECO:0000256" key="4">
    <source>
        <dbReference type="SAM" id="MobiDB-lite"/>
    </source>
</evidence>
<dbReference type="GO" id="GO:0008234">
    <property type="term" value="F:cysteine-type peptidase activity"/>
    <property type="evidence" value="ECO:0007669"/>
    <property type="project" value="InterPro"/>
</dbReference>
<dbReference type="ExpressionAtlas" id="Q9M1M3">
    <property type="expression patterns" value="differential"/>
</dbReference>
<feature type="region of interest" description="Disordered" evidence="4">
    <location>
        <begin position="510"/>
        <end position="616"/>
    </location>
</feature>
<feature type="region of interest" description="Disordered" evidence="4">
    <location>
        <begin position="670"/>
        <end position="700"/>
    </location>
</feature>
<dbReference type="PANTHER" id="PTHR48449">
    <property type="entry name" value="DUF1985 DOMAIN-CONTAINING PROTEIN"/>
    <property type="match status" value="1"/>
</dbReference>
<feature type="region of interest" description="Disordered" evidence="4">
    <location>
        <begin position="433"/>
        <end position="463"/>
    </location>
</feature>
<feature type="compositionally biased region" description="Acidic residues" evidence="4">
    <location>
        <begin position="592"/>
        <end position="603"/>
    </location>
</feature>
<dbReference type="PIR" id="T47311">
    <property type="entry name" value="T47311"/>
</dbReference>
<evidence type="ECO:0000256" key="1">
    <source>
        <dbReference type="ARBA" id="ARBA00022670"/>
    </source>
</evidence>
<keyword evidence="1" id="KW-0645">Protease</keyword>
<evidence type="ECO:0000259" key="5">
    <source>
        <dbReference type="Pfam" id="PF02902"/>
    </source>
</evidence>
<feature type="compositionally biased region" description="Basic residues" evidence="4">
    <location>
        <begin position="342"/>
        <end position="362"/>
    </location>
</feature>
<keyword evidence="3" id="KW-0175">Coiled coil</keyword>
<dbReference type="EMBL" id="AL138653">
    <property type="protein sequence ID" value="CAB85976.1"/>
    <property type="molecule type" value="Genomic_DNA"/>
</dbReference>
<name>Q9M1M3_ARATH</name>
<reference evidence="7" key="3">
    <citation type="submission" date="2000-04" db="EMBL/GenBank/DDBJ databases">
        <authorList>
            <person name="EU Arabidopsis sequencing project"/>
        </authorList>
    </citation>
    <scope>NUCLEOTIDE SEQUENCE</scope>
</reference>
<dbReference type="AlphaFoldDB" id="Q9M1M3"/>
<dbReference type="Pfam" id="PF02902">
    <property type="entry name" value="Peptidase_C48"/>
    <property type="match status" value="1"/>
</dbReference>
<accession>Q9M1M3</accession>
<feature type="compositionally biased region" description="Basic and acidic residues" evidence="4">
    <location>
        <begin position="670"/>
        <end position="680"/>
    </location>
</feature>
<feature type="region of interest" description="Disordered" evidence="4">
    <location>
        <begin position="482"/>
        <end position="501"/>
    </location>
</feature>
<reference evidence="7" key="2">
    <citation type="submission" date="2000-02" db="EMBL/GenBank/DDBJ databases">
        <authorList>
            <person name="Rieger M."/>
            <person name="Mueller-Auer S."/>
            <person name="Zipp M."/>
            <person name="Schaefer M."/>
            <person name="Mewes H.W."/>
            <person name="Rudd S."/>
            <person name="Lemcke K."/>
            <person name="Mayer K.F.X."/>
            <person name="Quetier F."/>
            <person name="Salanoubat M."/>
        </authorList>
    </citation>
    <scope>NUCLEOTIDE SEQUENCE</scope>
</reference>
<feature type="compositionally biased region" description="Polar residues" evidence="4">
    <location>
        <begin position="488"/>
        <end position="498"/>
    </location>
</feature>
<feature type="domain" description="Ubiquitin-like protease family profile" evidence="5">
    <location>
        <begin position="840"/>
        <end position="881"/>
    </location>
</feature>
<feature type="domain" description="DUF1985" evidence="6">
    <location>
        <begin position="102"/>
        <end position="186"/>
    </location>
</feature>
<evidence type="ECO:0000256" key="3">
    <source>
        <dbReference type="SAM" id="Coils"/>
    </source>
</evidence>
<feature type="compositionally biased region" description="Polar residues" evidence="4">
    <location>
        <begin position="449"/>
        <end position="462"/>
    </location>
</feature>
<dbReference type="PANTHER" id="PTHR48449:SF1">
    <property type="entry name" value="DUF1985 DOMAIN-CONTAINING PROTEIN"/>
    <property type="match status" value="1"/>
</dbReference>
<feature type="compositionally biased region" description="Polar residues" evidence="4">
    <location>
        <begin position="544"/>
        <end position="555"/>
    </location>
</feature>
<sequence>MTGSTSQEPSSQCDSNLPNRLFAIDQYPRGRLNIYSRPDILSFIRKDFQGTKELDFILQCCFGPLFHLPVSKCAMSGKLMHALLCRQLDYDPDDDPVYVDGMKSYWDELIGPDKTVTLGDVSDMLTNKRKTLSSDHRLKLAFLLIVDGVLIASNQISRPTYKYVEMLADLDKFLSFPWGRESFLKTVVGMRPDKRNPGKSTGKRQLTTDPIKSLVSRLQQKTFRLKGFPLALQLIAFRNIPGLLDLLLDDSTSKTILHWKRLTHPKQVISLPQIHALESNLKLPVDPLIVGDLNADQSWAEWDDEVKDKKVAYMYDLILASHQFQKTDWPRGDATLPPISFPKKKLSGVHKKHNVDRKKKEKKLGVKSVAPKSKRRYSTRSKPVLNLSDDEKSRLISELQTKVEELSNRVMKLEKAKKAVRFKRSTKLSSSFVACSSRSKRKKTMEVPIQSQTPETSSQSHTLSKHVFGQPEVAQQVPDDHLDKAQDSSDSTPLINTEITDDPMDVFVTPLQSEHSNNDDANEGNPVYDTDVKDQNANEEDVDSQMQVDPSSNPSVEKVLPLNQDHISDDASERVPAIPSGLDLSKEHNTEEQESNANEEDVDSQMKVDPRSDPSVEKLLPLHQDHIIADASERVPATHSGLDLPKEHNSEELQTNANETDVYGKLQDSLDREPASHSDIDLPIEQSSEEQQAKDTMEAAPASHSLLGFAKFAKKKTPPEVNFEGDPMKDQITDSRDIGAHDLDDNQEECYVDVSDSSPAEEREKPILSEAKVFLVAELLSKSKTASYELLPSMSKSEFALFRNTLSDAPNTEHLTSCGFLISNSFLLSLAKPTNWVSTLFLEIQASDNPPENMAKITDKHVDSFRRKYAMDIYEEFVCPLYASDFSNK</sequence>
<keyword evidence="2" id="KW-0378">Hydrolase</keyword>
<feature type="region of interest" description="Disordered" evidence="4">
    <location>
        <begin position="340"/>
        <end position="382"/>
    </location>
</feature>
<organism evidence="7">
    <name type="scientific">Arabidopsis thaliana</name>
    <name type="common">Mouse-ear cress</name>
    <dbReference type="NCBI Taxonomy" id="3702"/>
    <lineage>
        <taxon>Eukaryota</taxon>
        <taxon>Viridiplantae</taxon>
        <taxon>Streptophyta</taxon>
        <taxon>Embryophyta</taxon>
        <taxon>Tracheophyta</taxon>
        <taxon>Spermatophyta</taxon>
        <taxon>Magnoliopsida</taxon>
        <taxon>eudicotyledons</taxon>
        <taxon>Gunneridae</taxon>
        <taxon>Pentapetalae</taxon>
        <taxon>rosids</taxon>
        <taxon>malvids</taxon>
        <taxon>Brassicales</taxon>
        <taxon>Brassicaceae</taxon>
        <taxon>Camelineae</taxon>
        <taxon>Arabidopsis</taxon>
    </lineage>
</organism>
<reference key="1">
    <citation type="journal article" date="2000" name="Nature">
        <title>Sequence and analysis of chromosome 3 of the plant Arabidopsis thaliana.</title>
        <authorList>
            <consortium name="European Union Chromosome 3 Arabidopsis Sequencing Consortium"/>
            <consortium name="Institute for Genomic Research"/>
            <consortium name="Kazusa DNA Research Institute"/>
            <person name="Salanoubat M."/>
            <person name="Lemcke K."/>
            <person name="Rieger M."/>
            <person name="Ansorge W."/>
            <person name="Unseld M."/>
            <person name="Fartmann B."/>
            <person name="Valle G."/>
            <person name="Blocker H."/>
            <person name="Perez-Alonso M."/>
            <person name="Obermaier B."/>
            <person name="Delseny M."/>
            <person name="Boutry M."/>
            <person name="Grivell L.A."/>
            <person name="Mache R."/>
            <person name="Puigdomenech P."/>
            <person name="De Simone V."/>
            <person name="Choisne N."/>
            <person name="Artiguenave F."/>
            <person name="Robert C."/>
            <person name="Brottier P."/>
            <person name="Wincker P."/>
            <person name="Cattolico L."/>
            <person name="Weissenbach J."/>
            <person name="Saurin W."/>
            <person name="Quetier F."/>
            <person name="Schafer M."/>
            <person name="Muller-Auer S."/>
            <person name="Gabel C."/>
            <person name="Fuchs M."/>
            <person name="Benes V."/>
            <person name="Wurmbach E."/>
            <person name="Drzonek H."/>
            <person name="Erfle H."/>
            <person name="Jordan N."/>
            <person name="Bangert S."/>
            <person name="Wiedelmann R."/>
            <person name="Kranz H."/>
            <person name="Voss H."/>
            <person name="Holland R."/>
            <person name="Brandt P."/>
            <person name="Nyakatura G."/>
            <person name="Vezzi A."/>
            <person name="D'Angelo M."/>
            <person name="Pallavicini A."/>
            <person name="Toppo S."/>
            <person name="Simionati B."/>
            <person name="Conrad A."/>
            <person name="Hornischer K."/>
            <person name="Kauer G."/>
            <person name="Lohnert T.H."/>
            <person name="Nordsiek G."/>
            <person name="Reichelt J."/>
            <person name="Scharfe M."/>
            <person name="Schon O."/>
            <person name="Bargues M."/>
            <person name="Terol J."/>
            <person name="Climent J."/>
            <person name="Navarro P."/>
            <person name="Collado C."/>
            <person name="Perez-Perez A."/>
            <person name="Ottenwalder B."/>
            <person name="Duchemin D."/>
            <person name="Cooke R."/>
            <person name="Laudie M."/>
            <person name="Berger-Llauro C."/>
            <person name="Purnelle B."/>
            <person name="Masuy D."/>
            <person name="de Haan M."/>
            <person name="Maarse A.C."/>
            <person name="Alcaraz J.P."/>
            <person name="Cottet A."/>
            <person name="Casacuberta E."/>
            <person name="Monfort A."/>
            <person name="Argiriou A."/>
            <person name="flores M."/>
            <person name="Liguori R."/>
            <person name="Vitale D."/>
            <person name="Mannhaupt G."/>
            <person name="Haase D."/>
            <person name="Schoof H."/>
            <person name="Rudd S."/>
            <person name="Zaccaria P."/>
            <person name="Mewes H.W."/>
            <person name="Mayer K.F."/>
            <person name="Kaul S."/>
            <person name="Town C.D."/>
            <person name="Koo H.L."/>
            <person name="Tallon L.J."/>
            <person name="Jenkins J."/>
            <person name="Rooney T."/>
            <person name="Rizzo M."/>
            <person name="Walts A."/>
            <person name="Utterback T."/>
            <person name="Fujii C.Y."/>
            <person name="Shea T.P."/>
            <person name="Creasy T.H."/>
            <person name="Haas B."/>
            <person name="Maiti R."/>
            <person name="Wu D."/>
            <person name="Peterson J."/>
            <person name="Van Aken S."/>
            <person name="Pai G."/>
            <person name="Militscher J."/>
            <person name="Sellers P."/>
            <person name="Gill J.E."/>
            <person name="Feldblyum T.V."/>
            <person name="Preuss D."/>
            <person name="Lin X."/>
            <person name="Nierman W.C."/>
            <person name="Salzberg S.L."/>
            <person name="White O."/>
            <person name="Venter J.C."/>
            <person name="Fraser C.M."/>
            <person name="Kaneko T."/>
            <person name="Nakamura Y."/>
            <person name="Sato S."/>
            <person name="Kato T."/>
            <person name="Asamizu E."/>
            <person name="Sasamoto S."/>
            <person name="Kimura T."/>
            <person name="Idesawa K."/>
            <person name="Kawashima K."/>
            <person name="Kishida Y."/>
            <person name="Kiyokawa C."/>
            <person name="Kohara M."/>
            <person name="Matsumoto M."/>
            <person name="Matsuno A."/>
            <person name="Muraki A."/>
            <person name="Nakayama S."/>
            <person name="Nakazaki N."/>
            <person name="Shinpo S."/>
            <person name="Takeuchi C."/>
            <person name="Wada T."/>
            <person name="Watanabe A."/>
            <person name="Yamada M."/>
            <person name="Yasuda M."/>
            <person name="Tabata S."/>
        </authorList>
    </citation>
    <scope>NUCLEOTIDE SEQUENCE [LARGE SCALE GENOMIC DNA]</scope>
    <source>
        <strain>cv. Columbia</strain>
    </source>
</reference>
<dbReference type="InterPro" id="IPR015410">
    <property type="entry name" value="DUF1985"/>
</dbReference>
<feature type="coiled-coil region" evidence="3">
    <location>
        <begin position="389"/>
        <end position="423"/>
    </location>
</feature>
<feature type="compositionally biased region" description="Basic and acidic residues" evidence="4">
    <location>
        <begin position="604"/>
        <end position="616"/>
    </location>
</feature>
<dbReference type="GO" id="GO:0006508">
    <property type="term" value="P:proteolysis"/>
    <property type="evidence" value="ECO:0007669"/>
    <property type="project" value="UniProtKB-KW"/>
</dbReference>
<gene>
    <name evidence="7" type="primary">T32A11_100</name>
</gene>
<proteinExistence type="predicted"/>
<evidence type="ECO:0000313" key="7">
    <source>
        <dbReference type="EMBL" id="CAB85976.1"/>
    </source>
</evidence>
<dbReference type="InterPro" id="IPR003653">
    <property type="entry name" value="Peptidase_C48_C"/>
</dbReference>
<feature type="region of interest" description="Disordered" evidence="4">
    <location>
        <begin position="633"/>
        <end position="658"/>
    </location>
</feature>
<evidence type="ECO:0000256" key="2">
    <source>
        <dbReference type="ARBA" id="ARBA00022801"/>
    </source>
</evidence>
<protein>
    <submittedName>
        <fullName evidence="7">Uncharacterized protein T32A11_100</fullName>
    </submittedName>
</protein>
<evidence type="ECO:0000259" key="6">
    <source>
        <dbReference type="Pfam" id="PF09331"/>
    </source>
</evidence>
<dbReference type="Pfam" id="PF09331">
    <property type="entry name" value="DUF1985"/>
    <property type="match status" value="1"/>
</dbReference>